<keyword evidence="3" id="KW-0804">Transcription</keyword>
<dbReference type="PANTHER" id="PTHR43280">
    <property type="entry name" value="ARAC-FAMILY TRANSCRIPTIONAL REGULATOR"/>
    <property type="match status" value="1"/>
</dbReference>
<comment type="caution">
    <text evidence="5">The sequence shown here is derived from an EMBL/GenBank/DDBJ whole genome shotgun (WGS) entry which is preliminary data.</text>
</comment>
<dbReference type="InterPro" id="IPR009057">
    <property type="entry name" value="Homeodomain-like_sf"/>
</dbReference>
<dbReference type="SUPFAM" id="SSF46689">
    <property type="entry name" value="Homeodomain-like"/>
    <property type="match status" value="1"/>
</dbReference>
<accession>A0ABQ4N1L7</accession>
<dbReference type="InterPro" id="IPR003313">
    <property type="entry name" value="AraC-bd"/>
</dbReference>
<evidence type="ECO:0000256" key="1">
    <source>
        <dbReference type="ARBA" id="ARBA00023015"/>
    </source>
</evidence>
<dbReference type="SUPFAM" id="SSF51215">
    <property type="entry name" value="Regulatory protein AraC"/>
    <property type="match status" value="1"/>
</dbReference>
<protein>
    <recommendedName>
        <fullName evidence="4">HTH araC/xylS-type domain-containing protein</fullName>
    </recommendedName>
</protein>
<organism evidence="5 6">
    <name type="scientific">Paenibacillus cisolokensis</name>
    <dbReference type="NCBI Taxonomy" id="1658519"/>
    <lineage>
        <taxon>Bacteria</taxon>
        <taxon>Bacillati</taxon>
        <taxon>Bacillota</taxon>
        <taxon>Bacilli</taxon>
        <taxon>Bacillales</taxon>
        <taxon>Paenibacillaceae</taxon>
        <taxon>Paenibacillus</taxon>
    </lineage>
</organism>
<dbReference type="PRINTS" id="PR00032">
    <property type="entry name" value="HTHARAC"/>
</dbReference>
<dbReference type="RefSeq" id="WP_235593141.1">
    <property type="nucleotide sequence ID" value="NZ_BOVJ01000019.1"/>
</dbReference>
<dbReference type="InterPro" id="IPR018060">
    <property type="entry name" value="HTH_AraC"/>
</dbReference>
<dbReference type="Pfam" id="PF02311">
    <property type="entry name" value="AraC_binding"/>
    <property type="match status" value="1"/>
</dbReference>
<feature type="domain" description="HTH araC/xylS-type" evidence="4">
    <location>
        <begin position="180"/>
        <end position="278"/>
    </location>
</feature>
<dbReference type="InterPro" id="IPR018062">
    <property type="entry name" value="HTH_AraC-typ_CS"/>
</dbReference>
<dbReference type="SMART" id="SM00342">
    <property type="entry name" value="HTH_ARAC"/>
    <property type="match status" value="1"/>
</dbReference>
<evidence type="ECO:0000256" key="3">
    <source>
        <dbReference type="ARBA" id="ARBA00023163"/>
    </source>
</evidence>
<keyword evidence="2" id="KW-0238">DNA-binding</keyword>
<reference evidence="5 6" key="1">
    <citation type="submission" date="2021-04" db="EMBL/GenBank/DDBJ databases">
        <title>Draft genome sequence of Paenibacillus cisolokensis, LC2-13A.</title>
        <authorList>
            <person name="Uke A."/>
            <person name="Chhe C."/>
            <person name="Baramee S."/>
            <person name="Kosugi A."/>
        </authorList>
    </citation>
    <scope>NUCLEOTIDE SEQUENCE [LARGE SCALE GENOMIC DNA]</scope>
    <source>
        <strain evidence="5 6">LC2-13A</strain>
    </source>
</reference>
<dbReference type="EMBL" id="BOVJ01000019">
    <property type="protein sequence ID" value="GIQ62060.1"/>
    <property type="molecule type" value="Genomic_DNA"/>
</dbReference>
<dbReference type="Pfam" id="PF12833">
    <property type="entry name" value="HTH_18"/>
    <property type="match status" value="1"/>
</dbReference>
<dbReference type="Gene3D" id="1.10.10.60">
    <property type="entry name" value="Homeodomain-like"/>
    <property type="match status" value="2"/>
</dbReference>
<dbReference type="PROSITE" id="PS01124">
    <property type="entry name" value="HTH_ARAC_FAMILY_2"/>
    <property type="match status" value="1"/>
</dbReference>
<evidence type="ECO:0000313" key="6">
    <source>
        <dbReference type="Proteomes" id="UP000680304"/>
    </source>
</evidence>
<evidence type="ECO:0000259" key="4">
    <source>
        <dbReference type="PROSITE" id="PS01124"/>
    </source>
</evidence>
<keyword evidence="1" id="KW-0805">Transcription regulation</keyword>
<name>A0ABQ4N1L7_9BACL</name>
<dbReference type="Gene3D" id="2.60.120.10">
    <property type="entry name" value="Jelly Rolls"/>
    <property type="match status" value="1"/>
</dbReference>
<sequence length="296" mass="34872">MEEKYRYDHEMPLRVDEWSPRTYVEPFHWHASLEIGLCLSGKGWFYFGDKTYEVTAGDIFVVNNLERHIAQSDAADPSNYLFVNFRPELFGDGDKELLLPFVYNPKKFTNKMAKELPAARQIGELIRQMRTEQLNKQAGHRQIMKGLLLQICALLFRHYSNHPGYKEQFNQIYEQYMRLQPALAFLRDRFRENIGLEDMAKQLKLSCSRARHLFKHIMGEGFKEYLTQLRINEAKKLLSGTERTVTEICMSCGFQNISPFYRAFRQIVGMTPQAYREQSALFILRTEQDEEPVFPE</sequence>
<evidence type="ECO:0000313" key="5">
    <source>
        <dbReference type="EMBL" id="GIQ62060.1"/>
    </source>
</evidence>
<dbReference type="PANTHER" id="PTHR43280:SF2">
    <property type="entry name" value="HTH-TYPE TRANSCRIPTIONAL REGULATOR EXSA"/>
    <property type="match status" value="1"/>
</dbReference>
<dbReference type="Proteomes" id="UP000680304">
    <property type="component" value="Unassembled WGS sequence"/>
</dbReference>
<dbReference type="PROSITE" id="PS00041">
    <property type="entry name" value="HTH_ARAC_FAMILY_1"/>
    <property type="match status" value="1"/>
</dbReference>
<dbReference type="InterPro" id="IPR014710">
    <property type="entry name" value="RmlC-like_jellyroll"/>
</dbReference>
<keyword evidence="6" id="KW-1185">Reference proteome</keyword>
<dbReference type="InterPro" id="IPR037923">
    <property type="entry name" value="HTH-like"/>
</dbReference>
<dbReference type="InterPro" id="IPR020449">
    <property type="entry name" value="Tscrpt_reg_AraC-type_HTH"/>
</dbReference>
<evidence type="ECO:0000256" key="2">
    <source>
        <dbReference type="ARBA" id="ARBA00023125"/>
    </source>
</evidence>
<gene>
    <name evidence="5" type="ORF">PACILC2_06280</name>
</gene>
<proteinExistence type="predicted"/>